<comment type="caution">
    <text evidence="1">The sequence shown here is derived from an EMBL/GenBank/DDBJ whole genome shotgun (WGS) entry which is preliminary data.</text>
</comment>
<name>A0ACC2MT26_PERAE</name>
<reference evidence="1 2" key="1">
    <citation type="journal article" date="2022" name="Hortic Res">
        <title>A haplotype resolved chromosomal level avocado genome allows analysis of novel avocado genes.</title>
        <authorList>
            <person name="Nath O."/>
            <person name="Fletcher S.J."/>
            <person name="Hayward A."/>
            <person name="Shaw L.M."/>
            <person name="Masouleh A.K."/>
            <person name="Furtado A."/>
            <person name="Henry R.J."/>
            <person name="Mitter N."/>
        </authorList>
    </citation>
    <scope>NUCLEOTIDE SEQUENCE [LARGE SCALE GENOMIC DNA]</scope>
    <source>
        <strain evidence="2">cv. Hass</strain>
    </source>
</reference>
<organism evidence="1 2">
    <name type="scientific">Persea americana</name>
    <name type="common">Avocado</name>
    <dbReference type="NCBI Taxonomy" id="3435"/>
    <lineage>
        <taxon>Eukaryota</taxon>
        <taxon>Viridiplantae</taxon>
        <taxon>Streptophyta</taxon>
        <taxon>Embryophyta</taxon>
        <taxon>Tracheophyta</taxon>
        <taxon>Spermatophyta</taxon>
        <taxon>Magnoliopsida</taxon>
        <taxon>Magnoliidae</taxon>
        <taxon>Laurales</taxon>
        <taxon>Lauraceae</taxon>
        <taxon>Persea</taxon>
    </lineage>
</organism>
<gene>
    <name evidence="1" type="ORF">MRB53_001686</name>
</gene>
<protein>
    <submittedName>
        <fullName evidence="1">Uncharacterized protein</fullName>
    </submittedName>
</protein>
<dbReference type="Proteomes" id="UP001234297">
    <property type="component" value="Chromosome 1"/>
</dbReference>
<evidence type="ECO:0000313" key="1">
    <source>
        <dbReference type="EMBL" id="KAJ8648663.1"/>
    </source>
</evidence>
<keyword evidence="2" id="KW-1185">Reference proteome</keyword>
<accession>A0ACC2MT26</accession>
<dbReference type="EMBL" id="CM056809">
    <property type="protein sequence ID" value="KAJ8648663.1"/>
    <property type="molecule type" value="Genomic_DNA"/>
</dbReference>
<sequence length="457" mass="50620">MSLHQPLHYSPPSLRLPNTKKSHFTSTSSSHKATSPPHKLHSHLSLPPTPSTSFKTKSTQPPNDHPNILHPDALASAFQHCAAAPSFHKGTQIHALILHLSLSRNLYLSSQLLFFYCSWRLICGARSIFDATPQSRSRLNLFFWNIKGSNPRELVAASLDSKMNGGPSGFHNAPVSRTFVIACAILTIFLSIQGRSSSLGLSYQGIFGKLQPWRLIASQFAFSSTPELMFGLYLLYYFRVFERQIGSNKYTVFILFSLTLTSLFEVLSLTLLKDNTSRILASGPYGLIFSSFVPFYFDIPVTTRFNVFGFHFSDKSFIYLAAVQLLLSSWKRSVLPGLCGVLAGSMYRCNVFGIRKMKLPQFITAFFSRLSQPPPAGLSSATLRGNISGNAPSYVGHQPERNYPSLTALSSVAEPPEDSIAMLVSMGFDRNSAREALMHARNDINVATNILLEAQSH</sequence>
<proteinExistence type="predicted"/>
<evidence type="ECO:0000313" key="2">
    <source>
        <dbReference type="Proteomes" id="UP001234297"/>
    </source>
</evidence>